<dbReference type="RefSeq" id="WP_379186499.1">
    <property type="nucleotide sequence ID" value="NZ_JBHSOW010000014.1"/>
</dbReference>
<gene>
    <name evidence="1" type="ORF">ACFPYJ_02670</name>
</gene>
<sequence>MLDYFELGRGVTLDAMPDDPNVELKRKLEENKKGITDYIHSHLKVYVNGEAVDGELVQTGLDTRVGRLYANLVLEYPNPGNSEAVEVVYEIFFDDIDSLHRNIAAL</sequence>
<dbReference type="Pfam" id="PF20420">
    <property type="entry name" value="DUF6702"/>
    <property type="match status" value="1"/>
</dbReference>
<name>A0ABW0VTQ4_9BACL</name>
<evidence type="ECO:0000313" key="2">
    <source>
        <dbReference type="Proteomes" id="UP001596047"/>
    </source>
</evidence>
<dbReference type="Proteomes" id="UP001596047">
    <property type="component" value="Unassembled WGS sequence"/>
</dbReference>
<dbReference type="EMBL" id="JBHSOW010000014">
    <property type="protein sequence ID" value="MFC5648034.1"/>
    <property type="molecule type" value="Genomic_DNA"/>
</dbReference>
<dbReference type="InterPro" id="IPR046525">
    <property type="entry name" value="DUF6702"/>
</dbReference>
<organism evidence="1 2">
    <name type="scientific">Paenibacillus solisilvae</name>
    <dbReference type="NCBI Taxonomy" id="2486751"/>
    <lineage>
        <taxon>Bacteria</taxon>
        <taxon>Bacillati</taxon>
        <taxon>Bacillota</taxon>
        <taxon>Bacilli</taxon>
        <taxon>Bacillales</taxon>
        <taxon>Paenibacillaceae</taxon>
        <taxon>Paenibacillus</taxon>
    </lineage>
</organism>
<comment type="caution">
    <text evidence="1">The sequence shown here is derived from an EMBL/GenBank/DDBJ whole genome shotgun (WGS) entry which is preliminary data.</text>
</comment>
<proteinExistence type="predicted"/>
<evidence type="ECO:0000313" key="1">
    <source>
        <dbReference type="EMBL" id="MFC5648034.1"/>
    </source>
</evidence>
<keyword evidence="2" id="KW-1185">Reference proteome</keyword>
<protein>
    <submittedName>
        <fullName evidence="1">DUF6702 family protein</fullName>
    </submittedName>
</protein>
<accession>A0ABW0VTQ4</accession>
<reference evidence="2" key="1">
    <citation type="journal article" date="2019" name="Int. J. Syst. Evol. Microbiol.">
        <title>The Global Catalogue of Microorganisms (GCM) 10K type strain sequencing project: providing services to taxonomists for standard genome sequencing and annotation.</title>
        <authorList>
            <consortium name="The Broad Institute Genomics Platform"/>
            <consortium name="The Broad Institute Genome Sequencing Center for Infectious Disease"/>
            <person name="Wu L."/>
            <person name="Ma J."/>
        </authorList>
    </citation>
    <scope>NUCLEOTIDE SEQUENCE [LARGE SCALE GENOMIC DNA]</scope>
    <source>
        <strain evidence="2">CGMCC 1.3240</strain>
    </source>
</reference>